<reference evidence="1" key="1">
    <citation type="journal article" date="2014" name="Front. Microbiol.">
        <title>High frequency of phylogenetically diverse reductive dehalogenase-homologous genes in deep subseafloor sedimentary metagenomes.</title>
        <authorList>
            <person name="Kawai M."/>
            <person name="Futagami T."/>
            <person name="Toyoda A."/>
            <person name="Takaki Y."/>
            <person name="Nishi S."/>
            <person name="Hori S."/>
            <person name="Arai W."/>
            <person name="Tsubouchi T."/>
            <person name="Morono Y."/>
            <person name="Uchiyama I."/>
            <person name="Ito T."/>
            <person name="Fujiyama A."/>
            <person name="Inagaki F."/>
            <person name="Takami H."/>
        </authorList>
    </citation>
    <scope>NUCLEOTIDE SEQUENCE</scope>
    <source>
        <strain evidence="1">Expedition CK06-06</strain>
    </source>
</reference>
<feature type="non-terminal residue" evidence="1">
    <location>
        <position position="1"/>
    </location>
</feature>
<organism evidence="1">
    <name type="scientific">marine sediment metagenome</name>
    <dbReference type="NCBI Taxonomy" id="412755"/>
    <lineage>
        <taxon>unclassified sequences</taxon>
        <taxon>metagenomes</taxon>
        <taxon>ecological metagenomes</taxon>
    </lineage>
</organism>
<evidence type="ECO:0000313" key="1">
    <source>
        <dbReference type="EMBL" id="GAI29144.1"/>
    </source>
</evidence>
<protein>
    <submittedName>
        <fullName evidence="1">Uncharacterized protein</fullName>
    </submittedName>
</protein>
<proteinExistence type="predicted"/>
<dbReference type="EMBL" id="BARV01023238">
    <property type="protein sequence ID" value="GAI29144.1"/>
    <property type="molecule type" value="Genomic_DNA"/>
</dbReference>
<sequence>GKTEIKRLMAETDYRKINNIDDFKAIMKMAAAVYFLEEHKYELKVLDENSFLGHVLECYVYKNVSKAGTTDIYQCAAKPRFESWLEAFGLEGEITKYPEYWANRKQVDEPPQFSRLDLHERRALAEDLHNVLEEAEAKIAR</sequence>
<accession>X1PE04</accession>
<name>X1PE04_9ZZZZ</name>
<dbReference type="AlphaFoldDB" id="X1PE04"/>
<gene>
    <name evidence="1" type="ORF">S06H3_38161</name>
</gene>
<comment type="caution">
    <text evidence="1">The sequence shown here is derived from an EMBL/GenBank/DDBJ whole genome shotgun (WGS) entry which is preliminary data.</text>
</comment>